<feature type="transmembrane region" description="Helical" evidence="1">
    <location>
        <begin position="519"/>
        <end position="545"/>
    </location>
</feature>
<evidence type="ECO:0000313" key="3">
    <source>
        <dbReference type="Proteomes" id="UP000235507"/>
    </source>
</evidence>
<dbReference type="Pfam" id="PF13576">
    <property type="entry name" value="Pentapeptide_3"/>
    <property type="match status" value="1"/>
</dbReference>
<sequence>MRGGRSLSICRSDFVFSLCMMALLFVLAIAAARAEEPVSKHLPLPAIGLADIVSAIDAKQPIVGREIQSTDLNAALITLGTHQNICDDTKAVIIQNSSIIGSLNFGNGNSPNVDDDAGDQPPDQIEPILTDWLPVAITIRSSSVSGGITLERVNVSCGLRLTDTTVDDAITFRQTAFDGPVDFTGSVLKDGLKALGVWWVGPVSFRGTDFGGAVEFILDHNRKSVFGQDADFEYAKFRRHASFLNTKFLGPTSFRHTLFAMDANFGQSEFHAGPRRAPTGPFYAAEFSARALFRRVRFKSLIFLKTVFHDAVDFSGARGEGLTFYGVTLAGRTDFDDARIERIKLDGFNGLGSMDGETIFRRAVFHRVEFNRILFRKAVHFEGTSVLCRVALNTVSFGSDLSMEDASFPNSEDSGRCPDTNETKEAPDVSMRLVTFDGPVYADLPQLFKGKPWWAIWGEDEPRLDVQGEEKRFWRDLERAFQKANSLELKNEADYRERHLAEEDQHGAEWLQSVFSRVFWGYGLAPLRVVVWAALMILVFAGVYWTQIDDDEFPATSVSMTLRRANLALAFSYRTAWQMQYGYGRSRTAPFAAITILESIFGKILIACFVYALAQASPLLSELAKKLLP</sequence>
<dbReference type="InterPro" id="IPR001646">
    <property type="entry name" value="5peptide_repeat"/>
</dbReference>
<dbReference type="RefSeq" id="WP_143972981.1">
    <property type="nucleotide sequence ID" value="NZ_PNOT02000040.1"/>
</dbReference>
<dbReference type="Proteomes" id="UP000235507">
    <property type="component" value="Unassembled WGS sequence"/>
</dbReference>
<proteinExistence type="predicted"/>
<organism evidence="2 3">
    <name type="scientific">Mesorhizobium intechi</name>
    <dbReference type="NCBI Taxonomy" id="537601"/>
    <lineage>
        <taxon>Bacteria</taxon>
        <taxon>Pseudomonadati</taxon>
        <taxon>Pseudomonadota</taxon>
        <taxon>Alphaproteobacteria</taxon>
        <taxon>Hyphomicrobiales</taxon>
        <taxon>Phyllobacteriaceae</taxon>
        <taxon>Mesorhizobium</taxon>
    </lineage>
</organism>
<evidence type="ECO:0008006" key="4">
    <source>
        <dbReference type="Google" id="ProtNLM"/>
    </source>
</evidence>
<evidence type="ECO:0000313" key="2">
    <source>
        <dbReference type="EMBL" id="TSE13522.1"/>
    </source>
</evidence>
<protein>
    <recommendedName>
        <fullName evidence="4">Pentapeptide repeat-containing protein</fullName>
    </recommendedName>
</protein>
<name>A0A8T9AZW3_9HYPH</name>
<evidence type="ECO:0000256" key="1">
    <source>
        <dbReference type="SAM" id="Phobius"/>
    </source>
</evidence>
<dbReference type="Gene3D" id="2.160.20.80">
    <property type="entry name" value="E3 ubiquitin-protein ligase SopA"/>
    <property type="match status" value="1"/>
</dbReference>
<comment type="caution">
    <text evidence="2">The sequence shown here is derived from an EMBL/GenBank/DDBJ whole genome shotgun (WGS) entry which is preliminary data.</text>
</comment>
<dbReference type="OrthoDB" id="7773848at2"/>
<gene>
    <name evidence="2" type="ORF">C1D09_003340</name>
</gene>
<dbReference type="SUPFAM" id="SSF141571">
    <property type="entry name" value="Pentapeptide repeat-like"/>
    <property type="match status" value="1"/>
</dbReference>
<dbReference type="AlphaFoldDB" id="A0A8T9AZW3"/>
<keyword evidence="1" id="KW-0472">Membrane</keyword>
<keyword evidence="1" id="KW-1133">Transmembrane helix</keyword>
<reference evidence="2" key="1">
    <citation type="submission" date="2019-07" db="EMBL/GenBank/DDBJ databases">
        <title>Mesorhizobum intechiensis sp. nov. isolated from nodules of Lotus tenuis growing in lowlands of the Flooding Pampa, Argentina.</title>
        <authorList>
            <person name="Estrella M.J."/>
            <person name="Torres Tejerizo G.A."/>
            <person name="Cumpa Velazquez L.M."/>
            <person name="Fontana F."/>
            <person name="Hansen L."/>
            <person name="Pistorio M."/>
            <person name="Sannazzaro A.I."/>
        </authorList>
    </citation>
    <scope>NUCLEOTIDE SEQUENCE</scope>
    <source>
        <strain evidence="2">BD68</strain>
    </source>
</reference>
<accession>A0A8T9AZW3</accession>
<feature type="transmembrane region" description="Helical" evidence="1">
    <location>
        <begin position="589"/>
        <end position="614"/>
    </location>
</feature>
<keyword evidence="3" id="KW-1185">Reference proteome</keyword>
<keyword evidence="1" id="KW-0812">Transmembrane</keyword>
<dbReference type="EMBL" id="PNOT02000040">
    <property type="protein sequence ID" value="TSE13522.1"/>
    <property type="molecule type" value="Genomic_DNA"/>
</dbReference>